<organism evidence="1 2">
    <name type="scientific">Piscirickettsia salmonis</name>
    <dbReference type="NCBI Taxonomy" id="1238"/>
    <lineage>
        <taxon>Bacteria</taxon>
        <taxon>Pseudomonadati</taxon>
        <taxon>Pseudomonadota</taxon>
        <taxon>Gammaproteobacteria</taxon>
        <taxon>Thiotrichales</taxon>
        <taxon>Piscirickettsiaceae</taxon>
        <taxon>Piscirickettsia</taxon>
    </lineage>
</organism>
<proteinExistence type="predicted"/>
<dbReference type="Proteomes" id="UP000029558">
    <property type="component" value="Chromosome"/>
</dbReference>
<dbReference type="RefSeq" id="WP_027242870.1">
    <property type="nucleotide sequence ID" value="NZ_CP012508.1"/>
</dbReference>
<dbReference type="AlphaFoldDB" id="A0A1L6TD89"/>
<accession>A0A1L6TD89</accession>
<sequence length="176" mass="19976">MQLSNKKNAIIASDMYGAFNPNHQNINYIIETEKLLVKRGYDVTIFSVPDIAGITTFTKESMHSQYISTGVEKAARTLAENYLSYDLAIGFSVGGTVFWKASEYFNKFTKELICVSSTRLRYEKKSIAAKTHLIYGGNDLYKPDIMCMQTLADSYQILDGLEHEFYHSYDLQGALF</sequence>
<dbReference type="EMBL" id="CP012508">
    <property type="protein sequence ID" value="ALB23298.1"/>
    <property type="molecule type" value="Genomic_DNA"/>
</dbReference>
<evidence type="ECO:0000313" key="1">
    <source>
        <dbReference type="EMBL" id="ALB23298.1"/>
    </source>
</evidence>
<evidence type="ECO:0000313" key="2">
    <source>
        <dbReference type="Proteomes" id="UP000029558"/>
    </source>
</evidence>
<gene>
    <name evidence="1" type="ORF">KU39_2118</name>
</gene>
<dbReference type="SUPFAM" id="SSF53474">
    <property type="entry name" value="alpha/beta-Hydrolases"/>
    <property type="match status" value="1"/>
</dbReference>
<reference evidence="1 2" key="1">
    <citation type="journal article" date="2014" name="Genome Announc.">
        <title>Comparative Genome Analysis of Two Isolates of the Fish Pathogen Piscirickettsia salmonis from Different Hosts Reveals Major Differences in Virulence-Associated Secretion Systems.</title>
        <authorList>
            <person name="Bohle H."/>
            <person name="Henriquez P."/>
            <person name="Grothusen H."/>
            <person name="Navas E."/>
            <person name="Sandoval A."/>
            <person name="Bustamante F."/>
            <person name="Bustos P."/>
            <person name="Mancilla M."/>
        </authorList>
    </citation>
    <scope>NUCLEOTIDE SEQUENCE [LARGE SCALE GENOMIC DNA]</scope>
    <source>
        <strain evidence="2">B1-32597</strain>
    </source>
</reference>
<dbReference type="InterPro" id="IPR029058">
    <property type="entry name" value="AB_hydrolase_fold"/>
</dbReference>
<name>A0A1L6TD89_PISSA</name>
<protein>
    <submittedName>
        <fullName evidence="1">Uncharacterized protein</fullName>
    </submittedName>
</protein>
<dbReference type="OrthoDB" id="7867995at2"/>